<evidence type="ECO:0000313" key="2">
    <source>
        <dbReference type="EMBL" id="KAA8632948.1"/>
    </source>
</evidence>
<evidence type="ECO:0000256" key="1">
    <source>
        <dbReference type="SAM" id="MobiDB-lite"/>
    </source>
</evidence>
<feature type="compositionally biased region" description="Basic and acidic residues" evidence="1">
    <location>
        <begin position="166"/>
        <end position="199"/>
    </location>
</feature>
<protein>
    <submittedName>
        <fullName evidence="2">Uncharacterized protein</fullName>
    </submittedName>
</protein>
<organism evidence="2 3">
    <name type="scientific">Sordaria macrospora</name>
    <dbReference type="NCBI Taxonomy" id="5147"/>
    <lineage>
        <taxon>Eukaryota</taxon>
        <taxon>Fungi</taxon>
        <taxon>Dikarya</taxon>
        <taxon>Ascomycota</taxon>
        <taxon>Pezizomycotina</taxon>
        <taxon>Sordariomycetes</taxon>
        <taxon>Sordariomycetidae</taxon>
        <taxon>Sordariales</taxon>
        <taxon>Sordariaceae</taxon>
        <taxon>Sordaria</taxon>
    </lineage>
</organism>
<gene>
    <name evidence="2" type="ORF">SMACR_02054</name>
</gene>
<evidence type="ECO:0000313" key="3">
    <source>
        <dbReference type="Proteomes" id="UP000433876"/>
    </source>
</evidence>
<accession>A0A8S8ZU18</accession>
<proteinExistence type="predicted"/>
<feature type="region of interest" description="Disordered" evidence="1">
    <location>
        <begin position="147"/>
        <end position="199"/>
    </location>
</feature>
<dbReference type="VEuPathDB" id="FungiDB:SMAC_02054"/>
<dbReference type="Proteomes" id="UP000433876">
    <property type="component" value="Unassembled WGS sequence"/>
</dbReference>
<reference evidence="2 3" key="1">
    <citation type="submission" date="2017-07" db="EMBL/GenBank/DDBJ databases">
        <title>Genome sequence of the Sordaria macrospora wild type strain R19027.</title>
        <authorList>
            <person name="Nowrousian M."/>
            <person name="Teichert I."/>
            <person name="Kueck U."/>
        </authorList>
    </citation>
    <scope>NUCLEOTIDE SEQUENCE [LARGE SCALE GENOMIC DNA]</scope>
    <source>
        <strain evidence="2 3">R19027</strain>
        <tissue evidence="2">Mycelium</tissue>
    </source>
</reference>
<dbReference type="AlphaFoldDB" id="A0A8S8ZU18"/>
<dbReference type="EMBL" id="NMPR01000045">
    <property type="protein sequence ID" value="KAA8632948.1"/>
    <property type="molecule type" value="Genomic_DNA"/>
</dbReference>
<comment type="caution">
    <text evidence="2">The sequence shown here is derived from an EMBL/GenBank/DDBJ whole genome shotgun (WGS) entry which is preliminary data.</text>
</comment>
<name>A0A8S8ZU18_SORMA</name>
<sequence>MASSSATPGASAKENFKQRPKEVCDALFNSVTNIGEKLKDNDAKAKEALKAAVDGLNNARNMDWAGFCENQENATRLQTMETAAVGIEKTAGKLDTLLDDATADKKNDITTKASLIKSNTLTLVKQVELAGLQRRIKLKELDNNDGLVSYTSDAAGNEEDSSWGDVRYKEEIKKANIDDRSHGDRFDHGRDDREDGPAL</sequence>